<evidence type="ECO:0000256" key="3">
    <source>
        <dbReference type="ARBA" id="ARBA00008178"/>
    </source>
</evidence>
<evidence type="ECO:0000259" key="10">
    <source>
        <dbReference type="Pfam" id="PF16363"/>
    </source>
</evidence>
<evidence type="ECO:0000256" key="8">
    <source>
        <dbReference type="RuleBase" id="RU004473"/>
    </source>
</evidence>
<protein>
    <recommendedName>
        <fullName evidence="5 8">dTDP-glucose 4,6-dehydratase</fullName>
        <ecNumber evidence="4 8">4.2.1.46</ecNumber>
    </recommendedName>
</protein>
<dbReference type="EMBL" id="NPMS01000006">
    <property type="protein sequence ID" value="OZU88142.1"/>
    <property type="molecule type" value="Genomic_DNA"/>
</dbReference>
<dbReference type="PANTHER" id="PTHR43000">
    <property type="entry name" value="DTDP-D-GLUCOSE 4,6-DEHYDRATASE-RELATED"/>
    <property type="match status" value="1"/>
</dbReference>
<dbReference type="GO" id="GO:0008460">
    <property type="term" value="F:dTDP-glucose 4,6-dehydratase activity"/>
    <property type="evidence" value="ECO:0007669"/>
    <property type="project" value="UniProtKB-EC"/>
</dbReference>
<dbReference type="OrthoDB" id="9811743at2"/>
<dbReference type="SUPFAM" id="SSF51735">
    <property type="entry name" value="NAD(P)-binding Rossmann-fold domains"/>
    <property type="match status" value="1"/>
</dbReference>
<proteinExistence type="inferred from homology"/>
<sequence>MNKHQPTLLVTGGAGFIGSNFITYFMKKYPDKLLLNVDKLTYAGTKENLNEVENLKNYHFIHGDIADEQLIKAIFNDYNIDGVIHFAAESHVDRSIKDATEFVRSNVLGTMVLLQAARSDWVKKGVLTERRFHQISTDEVYGSLGETGKFNETTPYDPRNPYSASKASANMLAKSFGYTYEMNVVISSSSNNYGPRQHEEKLIPTIISKALSGESIPIYGDGKNIRDWLYVGDHCIALDQIYHRAAPQEIYNIGGNNEKTNIEIAEKICEILDEIEPDIKEKFSLTSFKDLITYTEDRLGHDRRYAVDDTKLRKDLGWDATEPLASGIRKTVEWYVNKWKLPTP</sequence>
<dbReference type="EC" id="4.2.1.46" evidence="4 8"/>
<dbReference type="RefSeq" id="WP_094886399.1">
    <property type="nucleotide sequence ID" value="NZ_NPMS01000006.1"/>
</dbReference>
<dbReference type="InterPro" id="IPR036291">
    <property type="entry name" value="NAD(P)-bd_dom_sf"/>
</dbReference>
<gene>
    <name evidence="11" type="primary">rfbB</name>
    <name evidence="11" type="ORF">CIL03_13535</name>
</gene>
<evidence type="ECO:0000313" key="12">
    <source>
        <dbReference type="Proteomes" id="UP000216498"/>
    </source>
</evidence>
<dbReference type="Pfam" id="PF16363">
    <property type="entry name" value="GDP_Man_Dehyd"/>
    <property type="match status" value="1"/>
</dbReference>
<dbReference type="Gene3D" id="3.90.25.10">
    <property type="entry name" value="UDP-galactose 4-epimerase, domain 1"/>
    <property type="match status" value="1"/>
</dbReference>
<feature type="domain" description="NAD(P)-binding" evidence="10">
    <location>
        <begin position="9"/>
        <end position="331"/>
    </location>
</feature>
<evidence type="ECO:0000256" key="1">
    <source>
        <dbReference type="ARBA" id="ARBA00001539"/>
    </source>
</evidence>
<keyword evidence="9" id="KW-0812">Transmembrane</keyword>
<evidence type="ECO:0000256" key="6">
    <source>
        <dbReference type="ARBA" id="ARBA00023027"/>
    </source>
</evidence>
<keyword evidence="6" id="KW-0520">NAD</keyword>
<keyword evidence="9" id="KW-0472">Membrane</keyword>
<evidence type="ECO:0000256" key="7">
    <source>
        <dbReference type="ARBA" id="ARBA00023239"/>
    </source>
</evidence>
<dbReference type="Gene3D" id="3.40.50.720">
    <property type="entry name" value="NAD(P)-binding Rossmann-like Domain"/>
    <property type="match status" value="1"/>
</dbReference>
<evidence type="ECO:0000256" key="9">
    <source>
        <dbReference type="SAM" id="Phobius"/>
    </source>
</evidence>
<comment type="caution">
    <text evidence="11">The sequence shown here is derived from an EMBL/GenBank/DDBJ whole genome shotgun (WGS) entry which is preliminary data.</text>
</comment>
<dbReference type="InterPro" id="IPR016040">
    <property type="entry name" value="NAD(P)-bd_dom"/>
</dbReference>
<evidence type="ECO:0000256" key="2">
    <source>
        <dbReference type="ARBA" id="ARBA00001911"/>
    </source>
</evidence>
<accession>A0A265N817</accession>
<dbReference type="NCBIfam" id="TIGR01181">
    <property type="entry name" value="dTDP_gluc_dehyt"/>
    <property type="match status" value="1"/>
</dbReference>
<comment type="cofactor">
    <cofactor evidence="2 8">
        <name>NAD(+)</name>
        <dbReference type="ChEBI" id="CHEBI:57540"/>
    </cofactor>
</comment>
<evidence type="ECO:0000256" key="4">
    <source>
        <dbReference type="ARBA" id="ARBA00011990"/>
    </source>
</evidence>
<dbReference type="AlphaFoldDB" id="A0A265N817"/>
<keyword evidence="9" id="KW-1133">Transmembrane helix</keyword>
<reference evidence="11 12" key="1">
    <citation type="submission" date="2017-08" db="EMBL/GenBank/DDBJ databases">
        <title>Virgibacillus indicus sp. nov. and Virgibacillus profoundi sp. nov, two moderately halophilic bacteria isolated from marine sediment by using the Microfluidic Streak Plate.</title>
        <authorList>
            <person name="Xu B."/>
            <person name="Hu B."/>
            <person name="Wang J."/>
            <person name="Zhu Y."/>
            <person name="Huang L."/>
            <person name="Du W."/>
            <person name="Huang Y."/>
        </authorList>
    </citation>
    <scope>NUCLEOTIDE SEQUENCE [LARGE SCALE GENOMIC DNA]</scope>
    <source>
        <strain evidence="11 12">IO3-P2-C2</strain>
    </source>
</reference>
<dbReference type="CDD" id="cd05246">
    <property type="entry name" value="dTDP_GD_SDR_e"/>
    <property type="match status" value="1"/>
</dbReference>
<dbReference type="Proteomes" id="UP000216498">
    <property type="component" value="Unassembled WGS sequence"/>
</dbReference>
<feature type="transmembrane region" description="Helical" evidence="9">
    <location>
        <begin position="6"/>
        <end position="26"/>
    </location>
</feature>
<name>A0A265N817_9BACI</name>
<dbReference type="FunFam" id="3.40.50.720:FF:000304">
    <property type="entry name" value="UDP-glucose 4,6-dehydratase"/>
    <property type="match status" value="1"/>
</dbReference>
<evidence type="ECO:0000313" key="11">
    <source>
        <dbReference type="EMBL" id="OZU88142.1"/>
    </source>
</evidence>
<comment type="similarity">
    <text evidence="3 8">Belongs to the NAD(P)-dependent epimerase/dehydratase family. dTDP-glucose dehydratase subfamily.</text>
</comment>
<keyword evidence="12" id="KW-1185">Reference proteome</keyword>
<evidence type="ECO:0000256" key="5">
    <source>
        <dbReference type="ARBA" id="ARBA00016977"/>
    </source>
</evidence>
<keyword evidence="7 8" id="KW-0456">Lyase</keyword>
<dbReference type="GO" id="GO:0009225">
    <property type="term" value="P:nucleotide-sugar metabolic process"/>
    <property type="evidence" value="ECO:0007669"/>
    <property type="project" value="InterPro"/>
</dbReference>
<comment type="catalytic activity">
    <reaction evidence="1 8">
        <text>dTDP-alpha-D-glucose = dTDP-4-dehydro-6-deoxy-alpha-D-glucose + H2O</text>
        <dbReference type="Rhea" id="RHEA:17221"/>
        <dbReference type="ChEBI" id="CHEBI:15377"/>
        <dbReference type="ChEBI" id="CHEBI:57477"/>
        <dbReference type="ChEBI" id="CHEBI:57649"/>
        <dbReference type="EC" id="4.2.1.46"/>
    </reaction>
</comment>
<organism evidence="11 12">
    <name type="scientific">Virgibacillus indicus</name>
    <dbReference type="NCBI Taxonomy" id="2024554"/>
    <lineage>
        <taxon>Bacteria</taxon>
        <taxon>Bacillati</taxon>
        <taxon>Bacillota</taxon>
        <taxon>Bacilli</taxon>
        <taxon>Bacillales</taxon>
        <taxon>Bacillaceae</taxon>
        <taxon>Virgibacillus</taxon>
    </lineage>
</organism>
<dbReference type="InterPro" id="IPR005888">
    <property type="entry name" value="dTDP_Gluc_deHydtase"/>
</dbReference>